<comment type="caution">
    <text evidence="1">The sequence shown here is derived from an EMBL/GenBank/DDBJ whole genome shotgun (WGS) entry which is preliminary data.</text>
</comment>
<protein>
    <submittedName>
        <fullName evidence="1">Uncharacterized protein</fullName>
    </submittedName>
</protein>
<name>A0A9X2Y1P6_9BACT</name>
<organism evidence="1 2">
    <name type="scientific">Paraflavisolibacter caeni</name>
    <dbReference type="NCBI Taxonomy" id="2982496"/>
    <lineage>
        <taxon>Bacteria</taxon>
        <taxon>Pseudomonadati</taxon>
        <taxon>Bacteroidota</taxon>
        <taxon>Chitinophagia</taxon>
        <taxon>Chitinophagales</taxon>
        <taxon>Chitinophagaceae</taxon>
        <taxon>Paraflavisolibacter</taxon>
    </lineage>
</organism>
<dbReference type="RefSeq" id="WP_279299156.1">
    <property type="nucleotide sequence ID" value="NZ_JAOTIF010000023.1"/>
</dbReference>
<accession>A0A9X2Y1P6</accession>
<proteinExistence type="predicted"/>
<reference evidence="1" key="1">
    <citation type="submission" date="2022-09" db="EMBL/GenBank/DDBJ databases">
        <authorList>
            <person name="Yuan C."/>
            <person name="Ke Z."/>
        </authorList>
    </citation>
    <scope>NUCLEOTIDE SEQUENCE</scope>
    <source>
        <strain evidence="1">LB-8</strain>
    </source>
</reference>
<sequence length="106" mass="12102">MKTVLKYIYLDPSTYWMFDNPVKVTKEFDYDSPPIGSAFLYMKENGLYADIILEGSAENHLELYPHISFSKNSKAISSIKLSSIENANESVKTIDQQTMDADLPHF</sequence>
<keyword evidence="2" id="KW-1185">Reference proteome</keyword>
<evidence type="ECO:0000313" key="2">
    <source>
        <dbReference type="Proteomes" id="UP001155483"/>
    </source>
</evidence>
<reference evidence="1" key="2">
    <citation type="submission" date="2023-04" db="EMBL/GenBank/DDBJ databases">
        <title>Paracnuella aquatica gen. nov., sp. nov., a member of the family Chitinophagaceae isolated from a hot spring.</title>
        <authorList>
            <person name="Wang C."/>
        </authorList>
    </citation>
    <scope>NUCLEOTIDE SEQUENCE</scope>
    <source>
        <strain evidence="1">LB-8</strain>
    </source>
</reference>
<dbReference type="EMBL" id="JAOTIF010000023">
    <property type="protein sequence ID" value="MCU7551718.1"/>
    <property type="molecule type" value="Genomic_DNA"/>
</dbReference>
<dbReference type="Proteomes" id="UP001155483">
    <property type="component" value="Unassembled WGS sequence"/>
</dbReference>
<dbReference type="AlphaFoldDB" id="A0A9X2Y1P6"/>
<evidence type="ECO:0000313" key="1">
    <source>
        <dbReference type="EMBL" id="MCU7551718.1"/>
    </source>
</evidence>
<gene>
    <name evidence="1" type="ORF">OCK74_21535</name>
</gene>